<dbReference type="RefSeq" id="XP_025521719.1">
    <property type="nucleotide sequence ID" value="XM_025677405.1"/>
</dbReference>
<accession>A0A8T8WJ50</accession>
<dbReference type="GeneID" id="37181098"/>
<gene>
    <name evidence="1" type="ORF">BO86DRAFT_46262</name>
</gene>
<keyword evidence="2" id="KW-1185">Reference proteome</keyword>
<name>A0A8T8WJ50_ASPJA</name>
<organism evidence="1 2">
    <name type="scientific">Aspergillus japonicus CBS 114.51</name>
    <dbReference type="NCBI Taxonomy" id="1448312"/>
    <lineage>
        <taxon>Eukaryota</taxon>
        <taxon>Fungi</taxon>
        <taxon>Dikarya</taxon>
        <taxon>Ascomycota</taxon>
        <taxon>Pezizomycotina</taxon>
        <taxon>Eurotiomycetes</taxon>
        <taxon>Eurotiomycetidae</taxon>
        <taxon>Eurotiales</taxon>
        <taxon>Aspergillaceae</taxon>
        <taxon>Aspergillus</taxon>
        <taxon>Aspergillus subgen. Circumdati</taxon>
    </lineage>
</organism>
<dbReference type="AlphaFoldDB" id="A0A8T8WJ50"/>
<dbReference type="OrthoDB" id="10435281at2759"/>
<dbReference type="EMBL" id="KZ824907">
    <property type="protein sequence ID" value="RAH75825.1"/>
    <property type="molecule type" value="Genomic_DNA"/>
</dbReference>
<dbReference type="Proteomes" id="UP000249497">
    <property type="component" value="Unassembled WGS sequence"/>
</dbReference>
<protein>
    <submittedName>
        <fullName evidence="1">Uncharacterized protein</fullName>
    </submittedName>
</protein>
<evidence type="ECO:0000313" key="2">
    <source>
        <dbReference type="Proteomes" id="UP000249497"/>
    </source>
</evidence>
<sequence length="171" mass="18069">MDCTCARAATATTNRCAGVNTKESRGREVVPPSVSSLNPLGPEGQLAGRLPSCKLRAADVKQSGCVMTLRVEPSCGAVQPEPVEELTDRLAGRGEVATSSHTALLPLAGYTYSCCLTVCPHYSVGFFTHDMRLSTDVSPGSCYSSCTRCAKLHRIKRISLILLFSGGQSAS</sequence>
<evidence type="ECO:0000313" key="1">
    <source>
        <dbReference type="EMBL" id="RAH75825.1"/>
    </source>
</evidence>
<proteinExistence type="predicted"/>
<reference evidence="1 2" key="1">
    <citation type="submission" date="2018-02" db="EMBL/GenBank/DDBJ databases">
        <title>The genomes of Aspergillus section Nigri reveals drivers in fungal speciation.</title>
        <authorList>
            <consortium name="DOE Joint Genome Institute"/>
            <person name="Vesth T.C."/>
            <person name="Nybo J."/>
            <person name="Theobald S."/>
            <person name="Brandl J."/>
            <person name="Frisvad J.C."/>
            <person name="Nielsen K.F."/>
            <person name="Lyhne E.K."/>
            <person name="Kogle M.E."/>
            <person name="Kuo A."/>
            <person name="Riley R."/>
            <person name="Clum A."/>
            <person name="Nolan M."/>
            <person name="Lipzen A."/>
            <person name="Salamov A."/>
            <person name="Henrissat B."/>
            <person name="Wiebenga A."/>
            <person name="De vries R.P."/>
            <person name="Grigoriev I.V."/>
            <person name="Mortensen U.H."/>
            <person name="Andersen M.R."/>
            <person name="Baker S.E."/>
        </authorList>
    </citation>
    <scope>NUCLEOTIDE SEQUENCE [LARGE SCALE GENOMIC DNA]</scope>
    <source>
        <strain evidence="1 2">CBS 114.51</strain>
    </source>
</reference>